<protein>
    <submittedName>
        <fullName evidence="2">Uncharacterized protein</fullName>
    </submittedName>
</protein>
<name>A0AAE0GYB9_9CHLO</name>
<dbReference type="AlphaFoldDB" id="A0AAE0GYB9"/>
<feature type="transmembrane region" description="Helical" evidence="1">
    <location>
        <begin position="106"/>
        <end position="127"/>
    </location>
</feature>
<dbReference type="EMBL" id="LGRX02001223">
    <property type="protein sequence ID" value="KAK3286559.1"/>
    <property type="molecule type" value="Genomic_DNA"/>
</dbReference>
<feature type="transmembrane region" description="Helical" evidence="1">
    <location>
        <begin position="46"/>
        <end position="68"/>
    </location>
</feature>
<organism evidence="2 3">
    <name type="scientific">Cymbomonas tetramitiformis</name>
    <dbReference type="NCBI Taxonomy" id="36881"/>
    <lineage>
        <taxon>Eukaryota</taxon>
        <taxon>Viridiplantae</taxon>
        <taxon>Chlorophyta</taxon>
        <taxon>Pyramimonadophyceae</taxon>
        <taxon>Pyramimonadales</taxon>
        <taxon>Pyramimonadaceae</taxon>
        <taxon>Cymbomonas</taxon>
    </lineage>
</organism>
<dbReference type="PANTHER" id="PTHR34730">
    <property type="entry name" value="UNNAMED PRODUCT"/>
    <property type="match status" value="1"/>
</dbReference>
<keyword evidence="3" id="KW-1185">Reference proteome</keyword>
<keyword evidence="1" id="KW-1133">Transmembrane helix</keyword>
<accession>A0AAE0GYB9</accession>
<reference evidence="2 3" key="1">
    <citation type="journal article" date="2015" name="Genome Biol. Evol.">
        <title>Comparative Genomics of a Bacterivorous Green Alga Reveals Evolutionary Causalities and Consequences of Phago-Mixotrophic Mode of Nutrition.</title>
        <authorList>
            <person name="Burns J.A."/>
            <person name="Paasch A."/>
            <person name="Narechania A."/>
            <person name="Kim E."/>
        </authorList>
    </citation>
    <scope>NUCLEOTIDE SEQUENCE [LARGE SCALE GENOMIC DNA]</scope>
    <source>
        <strain evidence="2 3">PLY_AMNH</strain>
    </source>
</reference>
<keyword evidence="1" id="KW-0812">Transmembrane</keyword>
<gene>
    <name evidence="2" type="ORF">CYMTET_5894</name>
</gene>
<keyword evidence="1" id="KW-0472">Membrane</keyword>
<evidence type="ECO:0000313" key="3">
    <source>
        <dbReference type="Proteomes" id="UP001190700"/>
    </source>
</evidence>
<comment type="caution">
    <text evidence="2">The sequence shown here is derived from an EMBL/GenBank/DDBJ whole genome shotgun (WGS) entry which is preliminary data.</text>
</comment>
<evidence type="ECO:0000256" key="1">
    <source>
        <dbReference type="SAM" id="Phobius"/>
    </source>
</evidence>
<dbReference type="Proteomes" id="UP001190700">
    <property type="component" value="Unassembled WGS sequence"/>
</dbReference>
<sequence>MQYRMLMLSGGTPSLQSAREEKYSIASRCGGTLPAKRHFSNACNSLDVFMVSIIAALMELGLFAKFLLDGSCDELNRILKQYFRYNFSSESDAVCYQVSASLLAGAYILMVCVLFYITITQLCLYIFNTALKQRYKALRDGSSVRKVERVQEGSQEHASSSLRTQSRCIGWMQYCGLVEDVPVVVSNTAAGDSEWVAYLPQDPTV</sequence>
<evidence type="ECO:0000313" key="2">
    <source>
        <dbReference type="EMBL" id="KAK3286559.1"/>
    </source>
</evidence>
<proteinExistence type="predicted"/>
<dbReference type="PANTHER" id="PTHR34730:SF1">
    <property type="entry name" value="PARAQUAT-INDUCIBLE PROTEIN A"/>
    <property type="match status" value="1"/>
</dbReference>